<dbReference type="GO" id="GO:0047617">
    <property type="term" value="F:fatty acyl-CoA hydrolase activity"/>
    <property type="evidence" value="ECO:0007669"/>
    <property type="project" value="InterPro"/>
</dbReference>
<reference evidence="5 6" key="1">
    <citation type="journal article" date="2023" name="IMA Fungus">
        <title>Comparative genomic study of the Penicillium genus elucidates a diverse pangenome and 15 lateral gene transfer events.</title>
        <authorList>
            <person name="Petersen C."/>
            <person name="Sorensen T."/>
            <person name="Nielsen M.R."/>
            <person name="Sondergaard T.E."/>
            <person name="Sorensen J.L."/>
            <person name="Fitzpatrick D.A."/>
            <person name="Frisvad J.C."/>
            <person name="Nielsen K.L."/>
        </authorList>
    </citation>
    <scope>NUCLEOTIDE SEQUENCE [LARGE SCALE GENOMIC DNA]</scope>
    <source>
        <strain evidence="5 6">IBT 35679</strain>
    </source>
</reference>
<evidence type="ECO:0000313" key="5">
    <source>
        <dbReference type="EMBL" id="KAJ5556294.1"/>
    </source>
</evidence>
<organism evidence="5 6">
    <name type="scientific">Penicillium frequentans</name>
    <dbReference type="NCBI Taxonomy" id="3151616"/>
    <lineage>
        <taxon>Eukaryota</taxon>
        <taxon>Fungi</taxon>
        <taxon>Dikarya</taxon>
        <taxon>Ascomycota</taxon>
        <taxon>Pezizomycotina</taxon>
        <taxon>Eurotiomycetes</taxon>
        <taxon>Eurotiomycetidae</taxon>
        <taxon>Eurotiales</taxon>
        <taxon>Aspergillaceae</taxon>
        <taxon>Penicillium</taxon>
    </lineage>
</organism>
<feature type="domain" description="Acyl-CoA thioesterase-like C-terminal" evidence="4">
    <location>
        <begin position="147"/>
        <end position="337"/>
    </location>
</feature>
<dbReference type="GO" id="GO:0005782">
    <property type="term" value="C:peroxisomal matrix"/>
    <property type="evidence" value="ECO:0007669"/>
    <property type="project" value="UniProtKB-SubCell"/>
</dbReference>
<dbReference type="Pfam" id="PF13622">
    <property type="entry name" value="4HBT_3"/>
    <property type="match status" value="1"/>
</dbReference>
<comment type="caution">
    <text evidence="5">The sequence shown here is derived from an EMBL/GenBank/DDBJ whole genome shotgun (WGS) entry which is preliminary data.</text>
</comment>
<keyword evidence="6" id="KW-1185">Reference proteome</keyword>
<dbReference type="InterPro" id="IPR049450">
    <property type="entry name" value="ACOT8-like_C"/>
</dbReference>
<gene>
    <name evidence="5" type="ORF">N7494_000209</name>
</gene>
<dbReference type="InterPro" id="IPR049449">
    <property type="entry name" value="TesB_ACOT8-like_N"/>
</dbReference>
<keyword evidence="2" id="KW-0378">Hydrolase</keyword>
<dbReference type="Pfam" id="PF20789">
    <property type="entry name" value="4HBT_3C"/>
    <property type="match status" value="1"/>
</dbReference>
<name>A0AAD6GIR4_9EURO</name>
<evidence type="ECO:0000259" key="4">
    <source>
        <dbReference type="Pfam" id="PF20789"/>
    </source>
</evidence>
<dbReference type="CDD" id="cd03444">
    <property type="entry name" value="Thioesterase_II_repeat1"/>
    <property type="match status" value="1"/>
</dbReference>
<dbReference type="Proteomes" id="UP001220324">
    <property type="component" value="Unassembled WGS sequence"/>
</dbReference>
<dbReference type="GO" id="GO:0009062">
    <property type="term" value="P:fatty acid catabolic process"/>
    <property type="evidence" value="ECO:0007669"/>
    <property type="project" value="TreeGrafter"/>
</dbReference>
<evidence type="ECO:0000313" key="6">
    <source>
        <dbReference type="Proteomes" id="UP001220324"/>
    </source>
</evidence>
<sequence length="350" mass="38680">MDNTLALTPVSGNGDDIYTNVNPHWRPPWGRGIFGGGIIAQSLCAAQRTVPLAFCAHSMHCYFVRPGTSSDPVFYHVERIGDGKSFACRIIRAMQRAHCIFTATVSFAREPPPHQNPMLTHAAPMPTDLTPPPSIVDSAKLTKTSPAGENSPCECVRPLVESSGPEVPPEQRKVRQWIRAKGLFGENLIQNPGAEHHSHLAALAYMTDCYFIGTTARVHGATRFADKEFVDRTVESLGGSVEEKAWRRGYFEELASEEARQNESSSWKPVGQAHARVGMMVSLDHTIFFHQPRSCKSDQWMLAEMDCPWTGNERGLVTQRIWSQTGELIATCVQEGVLRLAPTGLEDAKL</sequence>
<dbReference type="SUPFAM" id="SSF54637">
    <property type="entry name" value="Thioesterase/thiol ester dehydrase-isomerase"/>
    <property type="match status" value="2"/>
</dbReference>
<evidence type="ECO:0000256" key="1">
    <source>
        <dbReference type="ARBA" id="ARBA00006538"/>
    </source>
</evidence>
<dbReference type="InterPro" id="IPR003703">
    <property type="entry name" value="Acyl_CoA_thio"/>
</dbReference>
<comment type="similarity">
    <text evidence="1">Belongs to the C/M/P thioester hydrolase family.</text>
</comment>
<evidence type="ECO:0000256" key="2">
    <source>
        <dbReference type="ARBA" id="ARBA00022801"/>
    </source>
</evidence>
<dbReference type="InterPro" id="IPR029069">
    <property type="entry name" value="HotDog_dom_sf"/>
</dbReference>
<proteinExistence type="inferred from homology"/>
<dbReference type="PANTHER" id="PTHR11066">
    <property type="entry name" value="ACYL-COA THIOESTERASE"/>
    <property type="match status" value="1"/>
</dbReference>
<accession>A0AAD6GIR4</accession>
<dbReference type="InterPro" id="IPR042171">
    <property type="entry name" value="Acyl-CoA_hotdog"/>
</dbReference>
<dbReference type="GO" id="GO:0006637">
    <property type="term" value="P:acyl-CoA metabolic process"/>
    <property type="evidence" value="ECO:0007669"/>
    <property type="project" value="InterPro"/>
</dbReference>
<dbReference type="Gene3D" id="2.40.160.210">
    <property type="entry name" value="Acyl-CoA thioesterase, double hotdog domain"/>
    <property type="match status" value="2"/>
</dbReference>
<evidence type="ECO:0000259" key="3">
    <source>
        <dbReference type="Pfam" id="PF13622"/>
    </source>
</evidence>
<dbReference type="AlphaFoldDB" id="A0AAD6GIR4"/>
<dbReference type="EMBL" id="JAQIZZ010000001">
    <property type="protein sequence ID" value="KAJ5556294.1"/>
    <property type="molecule type" value="Genomic_DNA"/>
</dbReference>
<protein>
    <submittedName>
        <fullName evidence="5">Acyl-CoA thioesterase II</fullName>
    </submittedName>
</protein>
<dbReference type="CDD" id="cd03445">
    <property type="entry name" value="Thioesterase_II_repeat2"/>
    <property type="match status" value="1"/>
</dbReference>
<dbReference type="PANTHER" id="PTHR11066:SF34">
    <property type="entry name" value="ACYL-COENZYME A THIOESTERASE 8"/>
    <property type="match status" value="1"/>
</dbReference>
<feature type="domain" description="Acyl-CoA thioesterase-like N-terminal HotDog" evidence="3">
    <location>
        <begin position="24"/>
        <end position="108"/>
    </location>
</feature>